<evidence type="ECO:0000313" key="3">
    <source>
        <dbReference type="EMBL" id="PKI54345.1"/>
    </source>
</evidence>
<evidence type="ECO:0000256" key="1">
    <source>
        <dbReference type="SAM" id="MobiDB-lite"/>
    </source>
</evidence>
<feature type="compositionally biased region" description="Basic and acidic residues" evidence="1">
    <location>
        <begin position="174"/>
        <end position="198"/>
    </location>
</feature>
<accession>A0A2I0JDL7</accession>
<feature type="region of interest" description="Disordered" evidence="1">
    <location>
        <begin position="173"/>
        <end position="198"/>
    </location>
</feature>
<organism evidence="3 4">
    <name type="scientific">Punica granatum</name>
    <name type="common">Pomegranate</name>
    <dbReference type="NCBI Taxonomy" id="22663"/>
    <lineage>
        <taxon>Eukaryota</taxon>
        <taxon>Viridiplantae</taxon>
        <taxon>Streptophyta</taxon>
        <taxon>Embryophyta</taxon>
        <taxon>Tracheophyta</taxon>
        <taxon>Spermatophyta</taxon>
        <taxon>Magnoliopsida</taxon>
        <taxon>eudicotyledons</taxon>
        <taxon>Gunneridae</taxon>
        <taxon>Pentapetalae</taxon>
        <taxon>rosids</taxon>
        <taxon>malvids</taxon>
        <taxon>Myrtales</taxon>
        <taxon>Lythraceae</taxon>
        <taxon>Punica</taxon>
    </lineage>
</organism>
<dbReference type="PANTHER" id="PTHR37610">
    <property type="entry name" value="CCHC-TYPE DOMAIN-CONTAINING PROTEIN"/>
    <property type="match status" value="1"/>
</dbReference>
<name>A0A2I0JDL7_PUNGR</name>
<comment type="caution">
    <text evidence="3">The sequence shown here is derived from an EMBL/GenBank/DDBJ whole genome shotgun (WGS) entry which is preliminary data.</text>
</comment>
<feature type="domain" description="Retrotransposon Copia-like N-terminal" evidence="2">
    <location>
        <begin position="26"/>
        <end position="71"/>
    </location>
</feature>
<proteinExistence type="predicted"/>
<dbReference type="EMBL" id="PGOL01001786">
    <property type="protein sequence ID" value="PKI54345.1"/>
    <property type="molecule type" value="Genomic_DNA"/>
</dbReference>
<evidence type="ECO:0000313" key="4">
    <source>
        <dbReference type="Proteomes" id="UP000233551"/>
    </source>
</evidence>
<dbReference type="Proteomes" id="UP000233551">
    <property type="component" value="Unassembled WGS sequence"/>
</dbReference>
<gene>
    <name evidence="3" type="ORF">CRG98_025260</name>
</gene>
<keyword evidence="4" id="KW-1185">Reference proteome</keyword>
<reference evidence="3 4" key="1">
    <citation type="submission" date="2017-11" db="EMBL/GenBank/DDBJ databases">
        <title>De-novo sequencing of pomegranate (Punica granatum L.) genome.</title>
        <authorList>
            <person name="Akparov Z."/>
            <person name="Amiraslanov A."/>
            <person name="Hajiyeva S."/>
            <person name="Abbasov M."/>
            <person name="Kaur K."/>
            <person name="Hamwieh A."/>
            <person name="Solovyev V."/>
            <person name="Salamov A."/>
            <person name="Braich B."/>
            <person name="Kosarev P."/>
            <person name="Mahmoud A."/>
            <person name="Hajiyev E."/>
            <person name="Babayeva S."/>
            <person name="Izzatullayeva V."/>
            <person name="Mammadov A."/>
            <person name="Mammadov A."/>
            <person name="Sharifova S."/>
            <person name="Ojaghi J."/>
            <person name="Eynullazada K."/>
            <person name="Bayramov B."/>
            <person name="Abdulazimova A."/>
            <person name="Shahmuradov I."/>
        </authorList>
    </citation>
    <scope>NUCLEOTIDE SEQUENCE [LARGE SCALE GENOMIC DNA]</scope>
    <source>
        <strain evidence="4">cv. AG2017</strain>
        <tissue evidence="3">Leaf</tissue>
    </source>
</reference>
<dbReference type="InterPro" id="IPR029472">
    <property type="entry name" value="Copia-like_N"/>
</dbReference>
<dbReference type="Pfam" id="PF14244">
    <property type="entry name" value="Retrotran_gag_3"/>
    <property type="match status" value="1"/>
</dbReference>
<sequence length="288" mass="32272">MMRNEDKAEDSWKGMQLSAIFKIGASDLTGLHITSCLLNGDNYLTWSRVMRIALTAKGKLGFVEGEVPKPPVGDPNLESWEMCNSLVLAWIFNGLEKELQSSVAYATEAKTLWDDLKKRYSQGNEMRIYQLKSEISTYRGGQQKGNQYATTVADQDMSRALVGLSMDNLQMETTEGKGRNREAKGNKPQDGGEDRGNEMEDGWLWLTLHRKGHQRHPVAAPQANPREESNSGLEETLIRVELEETLIRDRISKRTVGLGELRRGVYYLQWVASSTLAYQALAVGSGDI</sequence>
<dbReference type="PANTHER" id="PTHR37610:SF97">
    <property type="entry name" value="RETROTRANSPOSON GAG DOMAIN-CONTAINING PROTEIN"/>
    <property type="match status" value="1"/>
</dbReference>
<dbReference type="AlphaFoldDB" id="A0A2I0JDL7"/>
<evidence type="ECO:0000259" key="2">
    <source>
        <dbReference type="Pfam" id="PF14244"/>
    </source>
</evidence>
<protein>
    <recommendedName>
        <fullName evidence="2">Retrotransposon Copia-like N-terminal domain-containing protein</fullName>
    </recommendedName>
</protein>